<dbReference type="RefSeq" id="WP_374612149.1">
    <property type="nucleotide sequence ID" value="NZ_JBHUEL010000007.1"/>
</dbReference>
<protein>
    <recommendedName>
        <fullName evidence="3">Type II secretion system core protein G</fullName>
    </recommendedName>
</protein>
<evidence type="ECO:0000313" key="12">
    <source>
        <dbReference type="EMBL" id="MFD1766643.1"/>
    </source>
</evidence>
<keyword evidence="6" id="KW-0997">Cell inner membrane</keyword>
<dbReference type="Pfam" id="PF07963">
    <property type="entry name" value="N_methyl"/>
    <property type="match status" value="1"/>
</dbReference>
<keyword evidence="8 10" id="KW-1133">Transmembrane helix</keyword>
<name>A0ABW4MD40_9SPHN</name>
<feature type="domain" description="Type II secretion system protein GspG C-terminal" evidence="11">
    <location>
        <begin position="60"/>
        <end position="165"/>
    </location>
</feature>
<dbReference type="NCBIfam" id="TIGR02532">
    <property type="entry name" value="IV_pilin_GFxxxE"/>
    <property type="match status" value="1"/>
</dbReference>
<accession>A0ABW4MD40</accession>
<keyword evidence="9 10" id="KW-0472">Membrane</keyword>
<dbReference type="InterPro" id="IPR000983">
    <property type="entry name" value="Bac_GSPG_pilin"/>
</dbReference>
<evidence type="ECO:0000256" key="3">
    <source>
        <dbReference type="ARBA" id="ARBA00020042"/>
    </source>
</evidence>
<dbReference type="NCBIfam" id="TIGR01710">
    <property type="entry name" value="typeII_sec_gspG"/>
    <property type="match status" value="1"/>
</dbReference>
<dbReference type="SUPFAM" id="SSF54523">
    <property type="entry name" value="Pili subunits"/>
    <property type="match status" value="1"/>
</dbReference>
<dbReference type="InterPro" id="IPR013545">
    <property type="entry name" value="T2SS_protein-GspG_C"/>
</dbReference>
<evidence type="ECO:0000313" key="13">
    <source>
        <dbReference type="Proteomes" id="UP001597215"/>
    </source>
</evidence>
<comment type="caution">
    <text evidence="12">The sequence shown here is derived from an EMBL/GenBank/DDBJ whole genome shotgun (WGS) entry which is preliminary data.</text>
</comment>
<evidence type="ECO:0000256" key="2">
    <source>
        <dbReference type="ARBA" id="ARBA00009984"/>
    </source>
</evidence>
<keyword evidence="13" id="KW-1185">Reference proteome</keyword>
<dbReference type="InterPro" id="IPR045584">
    <property type="entry name" value="Pilin-like"/>
</dbReference>
<comment type="subcellular location">
    <subcellularLocation>
        <location evidence="1">Cell inner membrane</location>
        <topology evidence="1">Single-pass membrane protein</topology>
    </subcellularLocation>
</comment>
<organism evidence="12 13">
    <name type="scientific">Sphingorhabdus buctiana</name>
    <dbReference type="NCBI Taxonomy" id="1508805"/>
    <lineage>
        <taxon>Bacteria</taxon>
        <taxon>Pseudomonadati</taxon>
        <taxon>Pseudomonadota</taxon>
        <taxon>Alphaproteobacteria</taxon>
        <taxon>Sphingomonadales</taxon>
        <taxon>Sphingomonadaceae</taxon>
        <taxon>Sphingorhabdus</taxon>
    </lineage>
</organism>
<keyword evidence="4" id="KW-1003">Cell membrane</keyword>
<proteinExistence type="inferred from homology"/>
<dbReference type="InterPro" id="IPR010054">
    <property type="entry name" value="Type2_sec_GspG"/>
</dbReference>
<evidence type="ECO:0000256" key="5">
    <source>
        <dbReference type="ARBA" id="ARBA00022481"/>
    </source>
</evidence>
<dbReference type="Gene3D" id="3.30.700.10">
    <property type="entry name" value="Glycoprotein, Type 4 Pilin"/>
    <property type="match status" value="1"/>
</dbReference>
<evidence type="ECO:0000256" key="1">
    <source>
        <dbReference type="ARBA" id="ARBA00004377"/>
    </source>
</evidence>
<dbReference type="EMBL" id="JBHUEL010000007">
    <property type="protein sequence ID" value="MFD1766643.1"/>
    <property type="molecule type" value="Genomic_DNA"/>
</dbReference>
<dbReference type="PRINTS" id="PR00813">
    <property type="entry name" value="BCTERIALGSPG"/>
</dbReference>
<evidence type="ECO:0000256" key="6">
    <source>
        <dbReference type="ARBA" id="ARBA00022519"/>
    </source>
</evidence>
<dbReference type="InterPro" id="IPR012902">
    <property type="entry name" value="N_methyl_site"/>
</dbReference>
<dbReference type="Pfam" id="PF08334">
    <property type="entry name" value="T2SSG"/>
    <property type="match status" value="1"/>
</dbReference>
<evidence type="ECO:0000256" key="9">
    <source>
        <dbReference type="ARBA" id="ARBA00023136"/>
    </source>
</evidence>
<evidence type="ECO:0000256" key="4">
    <source>
        <dbReference type="ARBA" id="ARBA00022475"/>
    </source>
</evidence>
<keyword evidence="7 10" id="KW-0812">Transmembrane</keyword>
<sequence>MISRKLLWNLFTDMMLPDMRFRSVRRSKSPQKARANGFTLTEMLVTLFILGLVTTIVVINVLPNQDKAMVAKAKADIATLAQAMESYRLDNMTYPSAGEGLQALVTPPAAAGASARPGYIKKLPNDPWGRPYQFANPGRNGTFDIYSLGADGAPGGENENADIYSD</sequence>
<keyword evidence="5" id="KW-0488">Methylation</keyword>
<gene>
    <name evidence="12" type="primary">gspG</name>
    <name evidence="12" type="ORF">ACFSAG_07285</name>
</gene>
<comment type="similarity">
    <text evidence="2">Belongs to the GSP G family.</text>
</comment>
<evidence type="ECO:0000259" key="11">
    <source>
        <dbReference type="Pfam" id="PF08334"/>
    </source>
</evidence>
<reference evidence="13" key="1">
    <citation type="journal article" date="2019" name="Int. J. Syst. Evol. Microbiol.">
        <title>The Global Catalogue of Microorganisms (GCM) 10K type strain sequencing project: providing services to taxonomists for standard genome sequencing and annotation.</title>
        <authorList>
            <consortium name="The Broad Institute Genomics Platform"/>
            <consortium name="The Broad Institute Genome Sequencing Center for Infectious Disease"/>
            <person name="Wu L."/>
            <person name="Ma J."/>
        </authorList>
    </citation>
    <scope>NUCLEOTIDE SEQUENCE [LARGE SCALE GENOMIC DNA]</scope>
    <source>
        <strain evidence="13">CGMCC 1.12449</strain>
    </source>
</reference>
<evidence type="ECO:0000256" key="10">
    <source>
        <dbReference type="SAM" id="Phobius"/>
    </source>
</evidence>
<dbReference type="Proteomes" id="UP001597215">
    <property type="component" value="Unassembled WGS sequence"/>
</dbReference>
<feature type="transmembrane region" description="Helical" evidence="10">
    <location>
        <begin position="43"/>
        <end position="62"/>
    </location>
</feature>
<evidence type="ECO:0000256" key="8">
    <source>
        <dbReference type="ARBA" id="ARBA00022989"/>
    </source>
</evidence>
<evidence type="ECO:0000256" key="7">
    <source>
        <dbReference type="ARBA" id="ARBA00022692"/>
    </source>
</evidence>